<dbReference type="PIRSF" id="PIRSF031924">
    <property type="entry name" value="Pi-irrepressible_AP"/>
    <property type="match status" value="1"/>
</dbReference>
<dbReference type="RefSeq" id="WP_243409580.1">
    <property type="nucleotide sequence ID" value="NZ_QEKI01000009.1"/>
</dbReference>
<comment type="caution">
    <text evidence="6">The sequence shown here is derived from an EMBL/GenBank/DDBJ whole genome shotgun (WGS) entry which is preliminary data.</text>
</comment>
<dbReference type="AlphaFoldDB" id="A0A2U1AU10"/>
<dbReference type="CDD" id="cd16016">
    <property type="entry name" value="AP-SPAP"/>
    <property type="match status" value="1"/>
</dbReference>
<evidence type="ECO:0000256" key="2">
    <source>
        <dbReference type="ARBA" id="ARBA00022723"/>
    </source>
</evidence>
<proteinExistence type="predicted"/>
<dbReference type="SUPFAM" id="SSF53649">
    <property type="entry name" value="Alkaline phosphatase-like"/>
    <property type="match status" value="1"/>
</dbReference>
<dbReference type="PANTHER" id="PTHR10151:SF120">
    <property type="entry name" value="BIS(5'-ADENOSYL)-TRIPHOSPHATASE"/>
    <property type="match status" value="1"/>
</dbReference>
<sequence>MARPISWDVLPIFEKLNNKHMKLSGFRSGIQTLIAAVLLVTVQACTTSNAPSVEKEQQVNQPVIGIESRPKLVVGIVVDQMRYDFLYRYWDKYSEGGFKRLVKQGFNFKNNQYSYVPTYTGPGHASVYTGSVPALNGIIGNSWYDRTTGKSIYCVEDKTVKTVGSTSDAGLMSPRNLLTTTITDELRLSNNMHSKVVGIALKDRGSILPAGHTANGAYWFDSPSGNWITSTFYANALPNWVQEFNNQKHPDKLLGEVWNTLLPIEQYTESTADDMPWERALPGEERPVFPHNIPAIRGKDFELIRSIPAGNTLTTEFAKAALRGENLGKGNHTDFLALSYSTPDYTGHSFGPNSIEVQDVYLRLDREIEELINLLEKEIGKDNILIFLTADHGAAHVPAYMESLKIPAGTANSGMMRDSLEQHLNKTFGKGRWVERYTNQQVYLDHKTIEGKKLKRADVQEAVANYVTRFEGVARAIPAEAVQVGASGGLMARIESGYNAQRSGDVIVVLQPGWFEGYGSGPQKGTTHGSHSNYDTHVPLVWYGWKVKPGESSVETAIADIAPTIASWLYIQEPNGSVGRPLQELMK</sequence>
<feature type="binding site" evidence="5">
    <location>
        <position position="141"/>
    </location>
    <ligand>
        <name>substrate</name>
    </ligand>
</feature>
<feature type="active site" description="Phosphothreonine intermediate" evidence="4">
    <location>
        <position position="120"/>
    </location>
</feature>
<evidence type="ECO:0000256" key="4">
    <source>
        <dbReference type="PIRSR" id="PIRSR031924-50"/>
    </source>
</evidence>
<evidence type="ECO:0000313" key="6">
    <source>
        <dbReference type="EMBL" id="PVY39905.1"/>
    </source>
</evidence>
<evidence type="ECO:0000256" key="3">
    <source>
        <dbReference type="ARBA" id="ARBA00022729"/>
    </source>
</evidence>
<dbReference type="EMBL" id="QEKI01000009">
    <property type="protein sequence ID" value="PVY39905.1"/>
    <property type="molecule type" value="Genomic_DNA"/>
</dbReference>
<dbReference type="GO" id="GO:0004035">
    <property type="term" value="F:alkaline phosphatase activity"/>
    <property type="evidence" value="ECO:0007669"/>
    <property type="project" value="InterPro"/>
</dbReference>
<keyword evidence="3" id="KW-0732">Signal</keyword>
<keyword evidence="7" id="KW-1185">Reference proteome</keyword>
<dbReference type="GO" id="GO:0046872">
    <property type="term" value="F:metal ion binding"/>
    <property type="evidence" value="ECO:0007669"/>
    <property type="project" value="UniProtKB-KW"/>
</dbReference>
<reference evidence="6 7" key="1">
    <citation type="submission" date="2018-04" db="EMBL/GenBank/DDBJ databases">
        <title>Genomic Encyclopedia of Type Strains, Phase IV (KMG-IV): sequencing the most valuable type-strain genomes for metagenomic binning, comparative biology and taxonomic classification.</title>
        <authorList>
            <person name="Goeker M."/>
        </authorList>
    </citation>
    <scope>NUCLEOTIDE SEQUENCE [LARGE SCALE GENOMIC DNA]</scope>
    <source>
        <strain evidence="6 7">DSM 100231</strain>
    </source>
</reference>
<dbReference type="PANTHER" id="PTHR10151">
    <property type="entry name" value="ECTONUCLEOTIDE PYROPHOSPHATASE/PHOSPHODIESTERASE"/>
    <property type="match status" value="1"/>
</dbReference>
<dbReference type="Proteomes" id="UP000245466">
    <property type="component" value="Unassembled WGS sequence"/>
</dbReference>
<dbReference type="Gene3D" id="3.40.720.10">
    <property type="entry name" value="Alkaline Phosphatase, subunit A"/>
    <property type="match status" value="1"/>
</dbReference>
<feature type="binding site" evidence="5">
    <location>
        <begin position="202"/>
        <end position="204"/>
    </location>
    <ligand>
        <name>substrate</name>
    </ligand>
</feature>
<dbReference type="Gene3D" id="3.30.1360.150">
    <property type="match status" value="1"/>
</dbReference>
<keyword evidence="1 4" id="KW-0597">Phosphoprotein</keyword>
<evidence type="ECO:0000256" key="1">
    <source>
        <dbReference type="ARBA" id="ARBA00022553"/>
    </source>
</evidence>
<gene>
    <name evidence="6" type="ORF">C8E01_10949</name>
</gene>
<keyword evidence="2" id="KW-0479">Metal-binding</keyword>
<evidence type="ECO:0000256" key="5">
    <source>
        <dbReference type="PIRSR" id="PIRSR031924-51"/>
    </source>
</evidence>
<dbReference type="InterPro" id="IPR026263">
    <property type="entry name" value="Alkaline_phosphatase_prok"/>
</dbReference>
<dbReference type="NCBIfam" id="NF042991">
    <property type="entry name" value="alk_phos_PafA"/>
    <property type="match status" value="1"/>
</dbReference>
<accession>A0A2U1AU10</accession>
<organism evidence="6 7">
    <name type="scientific">Pontibacter virosus</name>
    <dbReference type="NCBI Taxonomy" id="1765052"/>
    <lineage>
        <taxon>Bacteria</taxon>
        <taxon>Pseudomonadati</taxon>
        <taxon>Bacteroidota</taxon>
        <taxon>Cytophagia</taxon>
        <taxon>Cytophagales</taxon>
        <taxon>Hymenobacteraceae</taxon>
        <taxon>Pontibacter</taxon>
    </lineage>
</organism>
<evidence type="ECO:0000313" key="7">
    <source>
        <dbReference type="Proteomes" id="UP000245466"/>
    </source>
</evidence>
<dbReference type="InterPro" id="IPR017850">
    <property type="entry name" value="Alkaline_phosphatase_core_sf"/>
</dbReference>
<dbReference type="InterPro" id="IPR002591">
    <property type="entry name" value="Phosphodiest/P_Trfase"/>
</dbReference>
<name>A0A2U1AU10_9BACT</name>
<dbReference type="Pfam" id="PF01663">
    <property type="entry name" value="Phosphodiest"/>
    <property type="match status" value="1"/>
</dbReference>
<protein>
    <submittedName>
        <fullName evidence="6">Type I phosphodiesterase/nucleotide pyrophosphatase</fullName>
    </submittedName>
</protein>